<reference evidence="2" key="1">
    <citation type="journal article" date="2014" name="Front. Microbiol.">
        <title>High frequency of phylogenetically diverse reductive dehalogenase-homologous genes in deep subseafloor sedimentary metagenomes.</title>
        <authorList>
            <person name="Kawai M."/>
            <person name="Futagami T."/>
            <person name="Toyoda A."/>
            <person name="Takaki Y."/>
            <person name="Nishi S."/>
            <person name="Hori S."/>
            <person name="Arai W."/>
            <person name="Tsubouchi T."/>
            <person name="Morono Y."/>
            <person name="Uchiyama I."/>
            <person name="Ito T."/>
            <person name="Fujiyama A."/>
            <person name="Inagaki F."/>
            <person name="Takami H."/>
        </authorList>
    </citation>
    <scope>NUCLEOTIDE SEQUENCE</scope>
    <source>
        <strain evidence="2">Expedition CK06-06</strain>
    </source>
</reference>
<organism evidence="2">
    <name type="scientific">marine sediment metagenome</name>
    <dbReference type="NCBI Taxonomy" id="412755"/>
    <lineage>
        <taxon>unclassified sequences</taxon>
        <taxon>metagenomes</taxon>
        <taxon>ecological metagenomes</taxon>
    </lineage>
</organism>
<feature type="non-terminal residue" evidence="2">
    <location>
        <position position="148"/>
    </location>
</feature>
<dbReference type="AlphaFoldDB" id="X0YI87"/>
<evidence type="ECO:0000259" key="1">
    <source>
        <dbReference type="Pfam" id="PF13183"/>
    </source>
</evidence>
<evidence type="ECO:0000313" key="2">
    <source>
        <dbReference type="EMBL" id="GAG46897.1"/>
    </source>
</evidence>
<comment type="caution">
    <text evidence="2">The sequence shown here is derived from an EMBL/GenBank/DDBJ whole genome shotgun (WGS) entry which is preliminary data.</text>
</comment>
<name>X0YI87_9ZZZZ</name>
<accession>X0YI87</accession>
<sequence length="148" mass="16817">MAKEPIKLKLGLDLEDYKYDARDCVGCAGCKWVDFIYMPGWDFSWKCPPWQKYQFDAYGACGRLKITNDLLGERLDYSEPTLPEVIYACTLCGACDVGCKRNLDLEPLMTLESLRVRAVKEGIGPMPQHKAITDNILKSRNRYGKPQA</sequence>
<protein>
    <recommendedName>
        <fullName evidence="1">4Fe-4S ferredoxin-type domain-containing protein</fullName>
    </recommendedName>
</protein>
<feature type="domain" description="4Fe-4S ferredoxin-type" evidence="1">
    <location>
        <begin position="21"/>
        <end position="102"/>
    </location>
</feature>
<dbReference type="Pfam" id="PF13183">
    <property type="entry name" value="Fer4_8"/>
    <property type="match status" value="1"/>
</dbReference>
<proteinExistence type="predicted"/>
<dbReference type="InterPro" id="IPR017896">
    <property type="entry name" value="4Fe4S_Fe-S-bd"/>
</dbReference>
<dbReference type="EMBL" id="BARS01055564">
    <property type="protein sequence ID" value="GAG46897.1"/>
    <property type="molecule type" value="Genomic_DNA"/>
</dbReference>
<gene>
    <name evidence="2" type="ORF">S01H1_82017</name>
</gene>